<reference evidence="2" key="1">
    <citation type="submission" date="2021-02" db="EMBL/GenBank/DDBJ databases">
        <title>First Annotated Genome of the Yellow-green Alga Tribonema minus.</title>
        <authorList>
            <person name="Mahan K.M."/>
        </authorList>
    </citation>
    <scope>NUCLEOTIDE SEQUENCE</scope>
    <source>
        <strain evidence="2">UTEX B ZZ1240</strain>
    </source>
</reference>
<keyword evidence="3" id="KW-1185">Reference proteome</keyword>
<protein>
    <submittedName>
        <fullName evidence="2">Uncharacterized protein</fullName>
    </submittedName>
</protein>
<comment type="caution">
    <text evidence="2">The sequence shown here is derived from an EMBL/GenBank/DDBJ whole genome shotgun (WGS) entry which is preliminary data.</text>
</comment>
<gene>
    <name evidence="2" type="ORF">JKP88DRAFT_287039</name>
</gene>
<evidence type="ECO:0000313" key="2">
    <source>
        <dbReference type="EMBL" id="KAG5188956.1"/>
    </source>
</evidence>
<name>A0A835Z996_9STRA</name>
<dbReference type="AlphaFoldDB" id="A0A835Z996"/>
<sequence>MPKKRPKRELTATEIEERRKDVADKRKKKKEDTSVNNYRNRLIHAFGERVVQKLDKDGVVQGLYSESQDQEELFLRAFDRMRNKHFVPRHRVVSIGLRTVLKDTALKYDILCKMNELVEYFSKVRVYASLFSNFVVISCLDSTTPLPQIDSAFFRDCFGVFCYPTRQNPLSEYMERFTSLTDLPAFPAPPLTKEVKNDQATKLWTATKTRMEVHYQSRVKGISNWVLRSLIRPHHTDITDKAFSAKIHKLVTFIDTCASSEGVDAKLEELGFDKPPYVDAVKTFAERAKKQTTVTNQIQHWYDLQKEYVDEPRRRFELMVRIAIKMYPGKDKASKTARSTYLKAQLIGKAPPKILAPLPMASPKAAFIRIDKSTMKALFPSLDIQMGPWGYSAFLDPYSKLANIRCLRNSTWGRSERGMMAAIGNQDMTECPWLVAPTFETDGHQMKLCLLTSDATNGGAPGVRYLNDAGYKLRTKNVPLQTILDLGRGVYNDTGIIYGGREAVDDVYIGGIDPGIIKPINCIYGTGAAWRDMKGALTHDTAFEYVVVTEDDIKQMYNRGRSSHNEAVMRSRTPYGQALKTLWKYRKKSSRLQDIIAYCRTWRSVESLYWAEILKKVRKVRRFERFRNIQTQVQNIRKKITTHLQGRRGLLVFGNGSFKAKKGHISVPRKQIVRALAIECAVVMGDEYGSSKYSPLCGHELVNLDNGEGRRTRVCSIPLCRTDTFDRDDGGVGGIVKTFLSRFGAGSCRRRRVEQDDGYSTEEESSDVELW</sequence>
<proteinExistence type="predicted"/>
<dbReference type="OrthoDB" id="237456at2759"/>
<accession>A0A835Z996</accession>
<evidence type="ECO:0000313" key="3">
    <source>
        <dbReference type="Proteomes" id="UP000664859"/>
    </source>
</evidence>
<feature type="region of interest" description="Disordered" evidence="1">
    <location>
        <begin position="1"/>
        <end position="33"/>
    </location>
</feature>
<dbReference type="Proteomes" id="UP000664859">
    <property type="component" value="Unassembled WGS sequence"/>
</dbReference>
<organism evidence="2 3">
    <name type="scientific">Tribonema minus</name>
    <dbReference type="NCBI Taxonomy" id="303371"/>
    <lineage>
        <taxon>Eukaryota</taxon>
        <taxon>Sar</taxon>
        <taxon>Stramenopiles</taxon>
        <taxon>Ochrophyta</taxon>
        <taxon>PX clade</taxon>
        <taxon>Xanthophyceae</taxon>
        <taxon>Tribonematales</taxon>
        <taxon>Tribonemataceae</taxon>
        <taxon>Tribonema</taxon>
    </lineage>
</organism>
<evidence type="ECO:0000256" key="1">
    <source>
        <dbReference type="SAM" id="MobiDB-lite"/>
    </source>
</evidence>
<feature type="compositionally biased region" description="Basic and acidic residues" evidence="1">
    <location>
        <begin position="8"/>
        <end position="24"/>
    </location>
</feature>
<dbReference type="EMBL" id="JAFCMP010000059">
    <property type="protein sequence ID" value="KAG5188956.1"/>
    <property type="molecule type" value="Genomic_DNA"/>
</dbReference>